<dbReference type="InterPro" id="IPR037219">
    <property type="entry name" value="Peptidase_M41-like"/>
</dbReference>
<protein>
    <submittedName>
        <fullName evidence="16">ATP-dependent metallopeptidase Hfl</fullName>
    </submittedName>
</protein>
<keyword evidence="6" id="KW-0479">Metal-binding</keyword>
<keyword evidence="5" id="KW-0645">Protease</keyword>
<accession>A0A3N4K9L8</accession>
<dbReference type="GO" id="GO:0005743">
    <property type="term" value="C:mitochondrial inner membrane"/>
    <property type="evidence" value="ECO:0007669"/>
    <property type="project" value="TreeGrafter"/>
</dbReference>
<dbReference type="InterPro" id="IPR000642">
    <property type="entry name" value="Peptidase_M41"/>
</dbReference>
<keyword evidence="14" id="KW-1133">Transmembrane helix</keyword>
<dbReference type="GO" id="GO:0006515">
    <property type="term" value="P:protein quality control for misfolded or incompletely synthesized proteins"/>
    <property type="evidence" value="ECO:0007669"/>
    <property type="project" value="TreeGrafter"/>
</dbReference>
<dbReference type="InterPro" id="IPR041569">
    <property type="entry name" value="AAA_lid_3"/>
</dbReference>
<sequence>MASPFQVGLVMQGLPSINSGLLPSVTKAFSATWAQLTRSSEASKRTIYTQTAPLVKEEAQYQKINDSVAELPAFLKAYPGLRNQHVFPSFNGTPMLAGQILRSAFGNSRASAFSTLTGATRHLTSLPASSFNKISPPVPRLPGQSFARGFLSFSGLSQNALYRAEQAANNNSQNPAAQEKFYETLLRANLPQYIIDRYQTGQYATNRACEDKYIKALERTGQFEKARLVADRRGDFVENPALSGEEIQAIGQAVAAQSRGGNFAMSRGNATSGYSGTGARETPIHVVVDESIGGTIFKWIKFLFYFGLTAYFLLVFLTLAIEATGMMKKVAGTNSNEAQAAQQTARFSDVHGCDEAKEELQELVEFLKDPSQFSTLGGKLPKGVLLVGPPGTGKTLLARAVAGEAGVPFFFMSGSEFDEVYVGVGAKRVRELFAQARAKAPAIVFIDELDAIGGKRNERDAAYVKQTLNQLLVDLDGFSQNSGVIFLAATNFPQLLDKALTRPGRFDRNVTVPLPDVLGRIAILKHHTKSIQVNPSIDLSILARGTPGFSGAELENMCNQAAVRASRQKATSVRMEDFDWAKDRIMMGAERRSAVIPLEERKMTAYHEGGHALVGMFTEGHMPVYKVTIMPRGQALGVTHFLPEGDKYSWSKKQILAHIDSSLGGKIAEELIYGTDNVTGGCSSDLMAATRYARRMVMELGMSPVVGDVNMTEDYQHLSTKTKELIETEVRRIIEESRGRVTTILQKHRKELDLLAKALVEYESLSYDEMKKVIAGETLPHKLKILPNVPIKLPETGGSFAPPLEGSGAAAAKNGEKEF</sequence>
<dbReference type="Pfam" id="PF21232">
    <property type="entry name" value="Yme1-like_N"/>
    <property type="match status" value="1"/>
</dbReference>
<dbReference type="InterPro" id="IPR003959">
    <property type="entry name" value="ATPase_AAA_core"/>
</dbReference>
<dbReference type="Pfam" id="PF17862">
    <property type="entry name" value="AAA_lid_3"/>
    <property type="match status" value="1"/>
</dbReference>
<evidence type="ECO:0000256" key="3">
    <source>
        <dbReference type="ARBA" id="ARBA00010044"/>
    </source>
</evidence>
<evidence type="ECO:0000313" key="16">
    <source>
        <dbReference type="EMBL" id="RPB07217.1"/>
    </source>
</evidence>
<dbReference type="Proteomes" id="UP000277580">
    <property type="component" value="Unassembled WGS sequence"/>
</dbReference>
<dbReference type="GO" id="GO:0046872">
    <property type="term" value="F:metal ion binding"/>
    <property type="evidence" value="ECO:0007669"/>
    <property type="project" value="UniProtKB-KW"/>
</dbReference>
<keyword evidence="11" id="KW-0482">Metalloprotease</keyword>
<gene>
    <name evidence="16" type="ORF">P167DRAFT_549944</name>
</gene>
<dbReference type="InterPro" id="IPR027417">
    <property type="entry name" value="P-loop_NTPase"/>
</dbReference>
<proteinExistence type="inferred from homology"/>
<dbReference type="SUPFAM" id="SSF52540">
    <property type="entry name" value="P-loop containing nucleoside triphosphate hydrolases"/>
    <property type="match status" value="1"/>
</dbReference>
<keyword evidence="9" id="KW-0862">Zinc</keyword>
<feature type="region of interest" description="Disordered" evidence="13">
    <location>
        <begin position="797"/>
        <end position="819"/>
    </location>
</feature>
<keyword evidence="10" id="KW-0067">ATP-binding</keyword>
<name>A0A3N4K9L8_9PEZI</name>
<dbReference type="SUPFAM" id="SSF140990">
    <property type="entry name" value="FtsH protease domain-like"/>
    <property type="match status" value="1"/>
</dbReference>
<dbReference type="Pfam" id="PF00004">
    <property type="entry name" value="AAA"/>
    <property type="match status" value="1"/>
</dbReference>
<dbReference type="PANTHER" id="PTHR23076">
    <property type="entry name" value="METALLOPROTEASE M41 FTSH"/>
    <property type="match status" value="1"/>
</dbReference>
<dbReference type="AlphaFoldDB" id="A0A3N4K9L8"/>
<dbReference type="FunCoup" id="A0A3N4K9L8">
    <property type="interactions" value="1074"/>
</dbReference>
<evidence type="ECO:0000256" key="7">
    <source>
        <dbReference type="ARBA" id="ARBA00022741"/>
    </source>
</evidence>
<dbReference type="GO" id="GO:0004176">
    <property type="term" value="F:ATP-dependent peptidase activity"/>
    <property type="evidence" value="ECO:0007669"/>
    <property type="project" value="InterPro"/>
</dbReference>
<evidence type="ECO:0000256" key="8">
    <source>
        <dbReference type="ARBA" id="ARBA00022801"/>
    </source>
</evidence>
<dbReference type="FunFam" id="1.10.8.60:FF:000001">
    <property type="entry name" value="ATP-dependent zinc metalloprotease FtsH"/>
    <property type="match status" value="1"/>
</dbReference>
<keyword evidence="17" id="KW-1185">Reference proteome</keyword>
<dbReference type="FunFam" id="1.20.58.760:FF:000001">
    <property type="entry name" value="ATP-dependent zinc metalloprotease FtsH"/>
    <property type="match status" value="1"/>
</dbReference>
<evidence type="ECO:0000256" key="6">
    <source>
        <dbReference type="ARBA" id="ARBA00022723"/>
    </source>
</evidence>
<evidence type="ECO:0000259" key="15">
    <source>
        <dbReference type="SMART" id="SM00382"/>
    </source>
</evidence>
<evidence type="ECO:0000256" key="12">
    <source>
        <dbReference type="ARBA" id="ARBA00023136"/>
    </source>
</evidence>
<feature type="domain" description="AAA+ ATPase" evidence="15">
    <location>
        <begin position="380"/>
        <end position="516"/>
    </location>
</feature>
<dbReference type="Gene3D" id="1.20.58.760">
    <property type="entry name" value="Peptidase M41"/>
    <property type="match status" value="1"/>
</dbReference>
<evidence type="ECO:0000256" key="9">
    <source>
        <dbReference type="ARBA" id="ARBA00022833"/>
    </source>
</evidence>
<evidence type="ECO:0000256" key="10">
    <source>
        <dbReference type="ARBA" id="ARBA00022840"/>
    </source>
</evidence>
<evidence type="ECO:0000256" key="11">
    <source>
        <dbReference type="ARBA" id="ARBA00023049"/>
    </source>
</evidence>
<comment type="cofactor">
    <cofactor evidence="1">
        <name>Zn(2+)</name>
        <dbReference type="ChEBI" id="CHEBI:29105"/>
    </cofactor>
</comment>
<feature type="transmembrane region" description="Helical" evidence="14">
    <location>
        <begin position="302"/>
        <end position="321"/>
    </location>
</feature>
<dbReference type="PANTHER" id="PTHR23076:SF97">
    <property type="entry name" value="ATP-DEPENDENT ZINC METALLOPROTEASE YME1L1"/>
    <property type="match status" value="1"/>
</dbReference>
<dbReference type="HAMAP" id="MF_01458">
    <property type="entry name" value="FtsH"/>
    <property type="match status" value="1"/>
</dbReference>
<dbReference type="CDD" id="cd19501">
    <property type="entry name" value="RecA-like_FtsH"/>
    <property type="match status" value="1"/>
</dbReference>
<keyword evidence="14" id="KW-0812">Transmembrane</keyword>
<reference evidence="16 17" key="1">
    <citation type="journal article" date="2018" name="Nat. Ecol. Evol.">
        <title>Pezizomycetes genomes reveal the molecular basis of ectomycorrhizal truffle lifestyle.</title>
        <authorList>
            <person name="Murat C."/>
            <person name="Payen T."/>
            <person name="Noel B."/>
            <person name="Kuo A."/>
            <person name="Morin E."/>
            <person name="Chen J."/>
            <person name="Kohler A."/>
            <person name="Krizsan K."/>
            <person name="Balestrini R."/>
            <person name="Da Silva C."/>
            <person name="Montanini B."/>
            <person name="Hainaut M."/>
            <person name="Levati E."/>
            <person name="Barry K.W."/>
            <person name="Belfiori B."/>
            <person name="Cichocki N."/>
            <person name="Clum A."/>
            <person name="Dockter R.B."/>
            <person name="Fauchery L."/>
            <person name="Guy J."/>
            <person name="Iotti M."/>
            <person name="Le Tacon F."/>
            <person name="Lindquist E.A."/>
            <person name="Lipzen A."/>
            <person name="Malagnac F."/>
            <person name="Mello A."/>
            <person name="Molinier V."/>
            <person name="Miyauchi S."/>
            <person name="Poulain J."/>
            <person name="Riccioni C."/>
            <person name="Rubini A."/>
            <person name="Sitrit Y."/>
            <person name="Splivallo R."/>
            <person name="Traeger S."/>
            <person name="Wang M."/>
            <person name="Zifcakova L."/>
            <person name="Wipf D."/>
            <person name="Zambonelli A."/>
            <person name="Paolocci F."/>
            <person name="Nowrousian M."/>
            <person name="Ottonello S."/>
            <person name="Baldrian P."/>
            <person name="Spatafora J.W."/>
            <person name="Henrissat B."/>
            <person name="Nagy L.G."/>
            <person name="Aury J.M."/>
            <person name="Wincker P."/>
            <person name="Grigoriev I.V."/>
            <person name="Bonfante P."/>
            <person name="Martin F.M."/>
        </authorList>
    </citation>
    <scope>NUCLEOTIDE SEQUENCE [LARGE SCALE GENOMIC DNA]</scope>
    <source>
        <strain evidence="16 17">CCBAS932</strain>
    </source>
</reference>
<evidence type="ECO:0000256" key="5">
    <source>
        <dbReference type="ARBA" id="ARBA00022670"/>
    </source>
</evidence>
<keyword evidence="12 14" id="KW-0472">Membrane</keyword>
<dbReference type="Gene3D" id="3.40.50.300">
    <property type="entry name" value="P-loop containing nucleotide triphosphate hydrolases"/>
    <property type="match status" value="1"/>
</dbReference>
<keyword evidence="7" id="KW-0547">Nucleotide-binding</keyword>
<dbReference type="GO" id="GO:0016887">
    <property type="term" value="F:ATP hydrolysis activity"/>
    <property type="evidence" value="ECO:0007669"/>
    <property type="project" value="InterPro"/>
</dbReference>
<dbReference type="Gene3D" id="1.10.8.60">
    <property type="match status" value="1"/>
</dbReference>
<evidence type="ECO:0000256" key="13">
    <source>
        <dbReference type="SAM" id="MobiDB-lite"/>
    </source>
</evidence>
<organism evidence="16 17">
    <name type="scientific">Morchella conica CCBAS932</name>
    <dbReference type="NCBI Taxonomy" id="1392247"/>
    <lineage>
        <taxon>Eukaryota</taxon>
        <taxon>Fungi</taxon>
        <taxon>Dikarya</taxon>
        <taxon>Ascomycota</taxon>
        <taxon>Pezizomycotina</taxon>
        <taxon>Pezizomycetes</taxon>
        <taxon>Pezizales</taxon>
        <taxon>Morchellaceae</taxon>
        <taxon>Morchella</taxon>
    </lineage>
</organism>
<keyword evidence="8" id="KW-0378">Hydrolase</keyword>
<comment type="similarity">
    <text evidence="3">In the C-terminal section; belongs to the peptidase M41 family.</text>
</comment>
<dbReference type="InterPro" id="IPR003593">
    <property type="entry name" value="AAA+_ATPase"/>
</dbReference>
<evidence type="ECO:0000256" key="14">
    <source>
        <dbReference type="SAM" id="Phobius"/>
    </source>
</evidence>
<evidence type="ECO:0000256" key="4">
    <source>
        <dbReference type="ARBA" id="ARBA00010550"/>
    </source>
</evidence>
<dbReference type="OrthoDB" id="1413014at2759"/>
<dbReference type="GO" id="GO:0004222">
    <property type="term" value="F:metalloendopeptidase activity"/>
    <property type="evidence" value="ECO:0007669"/>
    <property type="project" value="InterPro"/>
</dbReference>
<evidence type="ECO:0000313" key="17">
    <source>
        <dbReference type="Proteomes" id="UP000277580"/>
    </source>
</evidence>
<dbReference type="InterPro" id="IPR048438">
    <property type="entry name" value="Yme1-like_N"/>
</dbReference>
<dbReference type="InterPro" id="IPR005936">
    <property type="entry name" value="FtsH"/>
</dbReference>
<evidence type="ECO:0000256" key="2">
    <source>
        <dbReference type="ARBA" id="ARBA00004370"/>
    </source>
</evidence>
<dbReference type="InParanoid" id="A0A3N4K9L8"/>
<dbReference type="GO" id="GO:0007005">
    <property type="term" value="P:mitochondrion organization"/>
    <property type="evidence" value="ECO:0007669"/>
    <property type="project" value="TreeGrafter"/>
</dbReference>
<dbReference type="STRING" id="1392247.A0A3N4K9L8"/>
<dbReference type="SMART" id="SM00382">
    <property type="entry name" value="AAA"/>
    <property type="match status" value="1"/>
</dbReference>
<evidence type="ECO:0000256" key="1">
    <source>
        <dbReference type="ARBA" id="ARBA00001947"/>
    </source>
</evidence>
<comment type="similarity">
    <text evidence="4">In the N-terminal section; belongs to the AAA ATPase family.</text>
</comment>
<dbReference type="FunFam" id="3.40.50.300:FF:000175">
    <property type="entry name" value="ATP-dependent zinc metalloprotease FTSH 4"/>
    <property type="match status" value="1"/>
</dbReference>
<comment type="subcellular location">
    <subcellularLocation>
        <location evidence="2">Membrane</location>
    </subcellularLocation>
</comment>
<dbReference type="Pfam" id="PF01434">
    <property type="entry name" value="Peptidase_M41"/>
    <property type="match status" value="1"/>
</dbReference>
<dbReference type="EMBL" id="ML119191">
    <property type="protein sequence ID" value="RPB07217.1"/>
    <property type="molecule type" value="Genomic_DNA"/>
</dbReference>
<dbReference type="NCBIfam" id="TIGR01241">
    <property type="entry name" value="FtsH_fam"/>
    <property type="match status" value="1"/>
</dbReference>
<dbReference type="GO" id="GO:0005524">
    <property type="term" value="F:ATP binding"/>
    <property type="evidence" value="ECO:0007669"/>
    <property type="project" value="UniProtKB-KW"/>
</dbReference>